<evidence type="ECO:0000313" key="1">
    <source>
        <dbReference type="EMBL" id="MBX45194.1"/>
    </source>
</evidence>
<proteinExistence type="predicted"/>
<accession>A0A2P2NRY2</accession>
<reference evidence="1" key="1">
    <citation type="submission" date="2018-02" db="EMBL/GenBank/DDBJ databases">
        <title>Rhizophora mucronata_Transcriptome.</title>
        <authorList>
            <person name="Meera S.P."/>
            <person name="Sreeshan A."/>
            <person name="Augustine A."/>
        </authorList>
    </citation>
    <scope>NUCLEOTIDE SEQUENCE</scope>
    <source>
        <tissue evidence="1">Leaf</tissue>
    </source>
</reference>
<protein>
    <submittedName>
        <fullName evidence="1">Uncharacterized protein</fullName>
    </submittedName>
</protein>
<name>A0A2P2NRY2_RHIMU</name>
<organism evidence="1">
    <name type="scientific">Rhizophora mucronata</name>
    <name type="common">Asiatic mangrove</name>
    <dbReference type="NCBI Taxonomy" id="61149"/>
    <lineage>
        <taxon>Eukaryota</taxon>
        <taxon>Viridiplantae</taxon>
        <taxon>Streptophyta</taxon>
        <taxon>Embryophyta</taxon>
        <taxon>Tracheophyta</taxon>
        <taxon>Spermatophyta</taxon>
        <taxon>Magnoliopsida</taxon>
        <taxon>eudicotyledons</taxon>
        <taxon>Gunneridae</taxon>
        <taxon>Pentapetalae</taxon>
        <taxon>rosids</taxon>
        <taxon>fabids</taxon>
        <taxon>Malpighiales</taxon>
        <taxon>Rhizophoraceae</taxon>
        <taxon>Rhizophora</taxon>
    </lineage>
</organism>
<sequence length="22" mass="2474">MKLAGEHLWAIRADYLRSSKGA</sequence>
<dbReference type="EMBL" id="GGEC01064710">
    <property type="protein sequence ID" value="MBX45194.1"/>
    <property type="molecule type" value="Transcribed_RNA"/>
</dbReference>
<dbReference type="AlphaFoldDB" id="A0A2P2NRY2"/>